<dbReference type="Proteomes" id="UP000318453">
    <property type="component" value="Chromosome"/>
</dbReference>
<dbReference type="KEGG" id="enn:FRE64_13165"/>
<proteinExistence type="predicted"/>
<dbReference type="AlphaFoldDB" id="A0A5B8NPD4"/>
<keyword evidence="2" id="KW-0378">Hydrolase</keyword>
<dbReference type="Gene3D" id="3.40.50.1820">
    <property type="entry name" value="alpha/beta hydrolase"/>
    <property type="match status" value="1"/>
</dbReference>
<dbReference type="OrthoDB" id="571089at2"/>
<gene>
    <name evidence="2" type="ORF">FRE64_13165</name>
</gene>
<evidence type="ECO:0000313" key="2">
    <source>
        <dbReference type="EMBL" id="QDZ40806.1"/>
    </source>
</evidence>
<dbReference type="InterPro" id="IPR022742">
    <property type="entry name" value="Hydrolase_4"/>
</dbReference>
<dbReference type="InterPro" id="IPR000073">
    <property type="entry name" value="AB_hydrolase_1"/>
</dbReference>
<evidence type="ECO:0000259" key="1">
    <source>
        <dbReference type="Pfam" id="PF12146"/>
    </source>
</evidence>
<feature type="domain" description="Serine aminopeptidase S33" evidence="1">
    <location>
        <begin position="59"/>
        <end position="245"/>
    </location>
</feature>
<dbReference type="PANTHER" id="PTHR22753">
    <property type="entry name" value="TRANSMEMBRANE PROTEIN 68"/>
    <property type="match status" value="1"/>
</dbReference>
<dbReference type="GO" id="GO:0016787">
    <property type="term" value="F:hydrolase activity"/>
    <property type="evidence" value="ECO:0007669"/>
    <property type="project" value="UniProtKB-KW"/>
</dbReference>
<evidence type="ECO:0000313" key="3">
    <source>
        <dbReference type="Proteomes" id="UP000318453"/>
    </source>
</evidence>
<reference evidence="2" key="1">
    <citation type="submission" date="2019-08" db="EMBL/GenBank/DDBJ databases">
        <title>Carotenoids and Carotenoid Binding Proteins in the Halophilic Cyanobacterium Euhalothece sp. ZM00.</title>
        <authorList>
            <person name="Cho S.M."/>
            <person name="Song J.Y."/>
            <person name="Park Y.-I."/>
        </authorList>
    </citation>
    <scope>NUCLEOTIDE SEQUENCE [LARGE SCALE GENOMIC DNA]</scope>
    <source>
        <strain evidence="2">Z-M001</strain>
    </source>
</reference>
<dbReference type="GO" id="GO:0016020">
    <property type="term" value="C:membrane"/>
    <property type="evidence" value="ECO:0007669"/>
    <property type="project" value="TreeGrafter"/>
</dbReference>
<name>A0A5B8NPD4_9CHRO</name>
<dbReference type="EMBL" id="CP042326">
    <property type="protein sequence ID" value="QDZ40806.1"/>
    <property type="molecule type" value="Genomic_DNA"/>
</dbReference>
<dbReference type="Pfam" id="PF12146">
    <property type="entry name" value="Hydrolase_4"/>
    <property type="match status" value="1"/>
</dbReference>
<organism evidence="2 3">
    <name type="scientific">Euhalothece natronophila Z-M001</name>
    <dbReference type="NCBI Taxonomy" id="522448"/>
    <lineage>
        <taxon>Bacteria</taxon>
        <taxon>Bacillati</taxon>
        <taxon>Cyanobacteriota</taxon>
        <taxon>Cyanophyceae</taxon>
        <taxon>Oscillatoriophycideae</taxon>
        <taxon>Chroococcales</taxon>
        <taxon>Halothecacae</taxon>
        <taxon>Halothece cluster</taxon>
        <taxon>Euhalothece</taxon>
    </lineage>
</organism>
<dbReference type="PANTHER" id="PTHR22753:SF48">
    <property type="entry name" value="PHOSPHOLIPID_GLYCEROL ACYLTRANSFERASE DOMAIN-CONTAINING PROTEIN"/>
    <property type="match status" value="1"/>
</dbReference>
<sequence length="270" mass="30315">MNQQIDPYFFTPTVSHPEYPLFVFLPGMDGTGELIHTQTETLERCFDLRSLAIPPANKSNWDQLATDVINLVRQEQAQKPNLPTYLCGESFGGCLALRVIEKAPNLFDRIILVNPASSFHQRPFLAWGAVGTGLMPEPLYRSSTVLILPFLTAMGRIEPEDRRALLNAMKSVPPQTVHYRISLLDQFRVDPKRLEAVTSPVLLLAGASDRMLPSQQEVQRLSHLFPASQVVILPNSGHTCLLERENRLCDILKEANFLEKEAFDQFCAAS</sequence>
<dbReference type="SUPFAM" id="SSF53474">
    <property type="entry name" value="alpha/beta-Hydrolases"/>
    <property type="match status" value="1"/>
</dbReference>
<accession>A0A5B8NPD4</accession>
<keyword evidence="3" id="KW-1185">Reference proteome</keyword>
<dbReference type="InterPro" id="IPR029058">
    <property type="entry name" value="AB_hydrolase_fold"/>
</dbReference>
<dbReference type="PRINTS" id="PR00111">
    <property type="entry name" value="ABHYDROLASE"/>
</dbReference>
<dbReference type="RefSeq" id="WP_146296646.1">
    <property type="nucleotide sequence ID" value="NZ_CP042326.1"/>
</dbReference>
<protein>
    <submittedName>
        <fullName evidence="2">Alpha/beta hydrolase</fullName>
    </submittedName>
</protein>